<keyword evidence="1" id="KW-1133">Transmembrane helix</keyword>
<proteinExistence type="predicted"/>
<comment type="caution">
    <text evidence="2">The sequence shown here is derived from an EMBL/GenBank/DDBJ whole genome shotgun (WGS) entry which is preliminary data.</text>
</comment>
<keyword evidence="1" id="KW-0472">Membrane</keyword>
<feature type="transmembrane region" description="Helical" evidence="1">
    <location>
        <begin position="43"/>
        <end position="70"/>
    </location>
</feature>
<reference evidence="2" key="1">
    <citation type="journal article" date="2015" name="Nature">
        <title>Complex archaea that bridge the gap between prokaryotes and eukaryotes.</title>
        <authorList>
            <person name="Spang A."/>
            <person name="Saw J.H."/>
            <person name="Jorgensen S.L."/>
            <person name="Zaremba-Niedzwiedzka K."/>
            <person name="Martijn J."/>
            <person name="Lind A.E."/>
            <person name="van Eijk R."/>
            <person name="Schleper C."/>
            <person name="Guy L."/>
            <person name="Ettema T.J."/>
        </authorList>
    </citation>
    <scope>NUCLEOTIDE SEQUENCE</scope>
</reference>
<protein>
    <submittedName>
        <fullName evidence="2">Uncharacterized protein</fullName>
    </submittedName>
</protein>
<keyword evidence="1" id="KW-0812">Transmembrane</keyword>
<dbReference type="EMBL" id="LAZR01042896">
    <property type="protein sequence ID" value="KKL08385.1"/>
    <property type="molecule type" value="Genomic_DNA"/>
</dbReference>
<accession>A0A0F9AG53</accession>
<evidence type="ECO:0000256" key="1">
    <source>
        <dbReference type="SAM" id="Phobius"/>
    </source>
</evidence>
<organism evidence="2">
    <name type="scientific">marine sediment metagenome</name>
    <dbReference type="NCBI Taxonomy" id="412755"/>
    <lineage>
        <taxon>unclassified sequences</taxon>
        <taxon>metagenomes</taxon>
        <taxon>ecological metagenomes</taxon>
    </lineage>
</organism>
<feature type="non-terminal residue" evidence="2">
    <location>
        <position position="1"/>
    </location>
</feature>
<name>A0A0F9AG53_9ZZZZ</name>
<sequence length="472" mass="53966">GYIQRKFEERTDDLLESYEDFMRKMGVWDALPDVIRPGSPVPAIAAAIVGAPFVMAVIISFGMSAATALFSPILSEITMAVRKTIKDWRPDLGTLIMLENRFPDLSNLWDEIWDELGIPPEILENLADVVIPTIPEVDLLTLWLRKELTEPDLLTELSARGWTDQRIEKIMQVRQIIPGVGDLISMAVREAWNDEVAERFDYDQGIELLPSEPFEAQGLSMDWVKRYWRAHWVLPSITAGYQMLHRLRPGTTDNPFTNDDLRTLLRTADISPFFIERLIEISFATYTRVDLRRMYKAGVLTEDEVYQGYLDIGYDEGKARNLSDFAIVDARENERNLTRSLVVNAYKRGTIPRAEAIQGLIDLRFSSFDAEFIIVIADAELAKGVIDDQLDRVEFLYMEGELDEGGVYTELGPYNLPADQVQGLIIKWDIARRKKRVLPSRSDLEGFYRKDLIDLGALHEGLSKRRIDDEDI</sequence>
<evidence type="ECO:0000313" key="2">
    <source>
        <dbReference type="EMBL" id="KKL08385.1"/>
    </source>
</evidence>
<dbReference type="AlphaFoldDB" id="A0A0F9AG53"/>
<feature type="non-terminal residue" evidence="2">
    <location>
        <position position="472"/>
    </location>
</feature>
<gene>
    <name evidence="2" type="ORF">LCGC14_2576390</name>
</gene>